<dbReference type="GO" id="GO:0000976">
    <property type="term" value="F:transcription cis-regulatory region binding"/>
    <property type="evidence" value="ECO:0007669"/>
    <property type="project" value="TreeGrafter"/>
</dbReference>
<keyword evidence="10" id="KW-1185">Reference proteome</keyword>
<keyword evidence="4" id="KW-0238">DNA-binding</keyword>
<dbReference type="PANTHER" id="PTHR31845:SF17">
    <property type="entry name" value="ZN(II)2CYS6 TRANSCRIPTION FACTOR (EUROFUNG)"/>
    <property type="match status" value="1"/>
</dbReference>
<dbReference type="EMBL" id="JASWJB010000068">
    <property type="protein sequence ID" value="KAK2601876.1"/>
    <property type="molecule type" value="Genomic_DNA"/>
</dbReference>
<keyword evidence="3" id="KW-0805">Transcription regulation</keyword>
<feature type="region of interest" description="Disordered" evidence="7">
    <location>
        <begin position="1"/>
        <end position="23"/>
    </location>
</feature>
<dbReference type="GO" id="GO:0006351">
    <property type="term" value="P:DNA-templated transcription"/>
    <property type="evidence" value="ECO:0007669"/>
    <property type="project" value="InterPro"/>
</dbReference>
<dbReference type="SUPFAM" id="SSF57701">
    <property type="entry name" value="Zn2/Cys6 DNA-binding domain"/>
    <property type="match status" value="1"/>
</dbReference>
<keyword evidence="6" id="KW-0539">Nucleus</keyword>
<dbReference type="InterPro" id="IPR007219">
    <property type="entry name" value="XnlR_reg_dom"/>
</dbReference>
<dbReference type="InterPro" id="IPR036864">
    <property type="entry name" value="Zn2-C6_fun-type_DNA-bd_sf"/>
</dbReference>
<reference evidence="9" key="1">
    <citation type="submission" date="2023-06" db="EMBL/GenBank/DDBJ databases">
        <title>Conoideocrella luteorostrata (Hypocreales: Clavicipitaceae), a potential biocontrol fungus for elongate hemlock scale in United States Christmas tree production areas.</title>
        <authorList>
            <person name="Barrett H."/>
            <person name="Lovett B."/>
            <person name="Macias A.M."/>
            <person name="Stajich J.E."/>
            <person name="Kasson M.T."/>
        </authorList>
    </citation>
    <scope>NUCLEOTIDE SEQUENCE</scope>
    <source>
        <strain evidence="9">ARSEF 14590</strain>
    </source>
</reference>
<dbReference type="GO" id="GO:0000981">
    <property type="term" value="F:DNA-binding transcription factor activity, RNA polymerase II-specific"/>
    <property type="evidence" value="ECO:0007669"/>
    <property type="project" value="InterPro"/>
</dbReference>
<dbReference type="Pfam" id="PF00172">
    <property type="entry name" value="Zn_clus"/>
    <property type="match status" value="1"/>
</dbReference>
<evidence type="ECO:0000256" key="5">
    <source>
        <dbReference type="ARBA" id="ARBA00023163"/>
    </source>
</evidence>
<dbReference type="SMART" id="SM00066">
    <property type="entry name" value="GAL4"/>
    <property type="match status" value="1"/>
</dbReference>
<dbReference type="PANTHER" id="PTHR31845">
    <property type="entry name" value="FINGER DOMAIN PROTEIN, PUTATIVE-RELATED"/>
    <property type="match status" value="1"/>
</dbReference>
<dbReference type="Gene3D" id="4.10.240.10">
    <property type="entry name" value="Zn(2)-C6 fungal-type DNA-binding domain"/>
    <property type="match status" value="1"/>
</dbReference>
<evidence type="ECO:0000256" key="1">
    <source>
        <dbReference type="ARBA" id="ARBA00004123"/>
    </source>
</evidence>
<evidence type="ECO:0000256" key="7">
    <source>
        <dbReference type="SAM" id="MobiDB-lite"/>
    </source>
</evidence>
<accession>A0AAJ0FZQ7</accession>
<dbReference type="InterPro" id="IPR001138">
    <property type="entry name" value="Zn2Cys6_DnaBD"/>
</dbReference>
<evidence type="ECO:0000256" key="2">
    <source>
        <dbReference type="ARBA" id="ARBA00022723"/>
    </source>
</evidence>
<evidence type="ECO:0000256" key="6">
    <source>
        <dbReference type="ARBA" id="ARBA00023242"/>
    </source>
</evidence>
<keyword evidence="2" id="KW-0479">Metal-binding</keyword>
<feature type="domain" description="Zn(2)-C6 fungal-type" evidence="8">
    <location>
        <begin position="32"/>
        <end position="64"/>
    </location>
</feature>
<evidence type="ECO:0000256" key="3">
    <source>
        <dbReference type="ARBA" id="ARBA00023015"/>
    </source>
</evidence>
<dbReference type="PROSITE" id="PS00463">
    <property type="entry name" value="ZN2_CY6_FUNGAL_1"/>
    <property type="match status" value="1"/>
</dbReference>
<dbReference type="PROSITE" id="PS50048">
    <property type="entry name" value="ZN2_CY6_FUNGAL_2"/>
    <property type="match status" value="1"/>
</dbReference>
<comment type="subcellular location">
    <subcellularLocation>
        <location evidence="1">Nucleus</location>
    </subcellularLocation>
</comment>
<sequence>MEASLPQLPDVSTLRESFGDSKPPEISRKITACVACRRQKIKCHMANGKAPCARCKKRSLPCTVNRSLQMLLEDDLSWKKAVVQKVERLEYAISILAEKLNLPELRGLFGGQADDINAMLVDNRISMSSSVSSHAAQSSQDHSWEVTVDPQCEPSSMPASCIAPLRGSEIQESNMHYKPNLVSKGLITVEEAKILFAVYQDRLDHLLYRILGDDINLESAMKRQLFGTCLSEFKLLFRTESLSGQHNIDDVRGLCIGGFWLSSLSWALSGSAVRIASEIQLHHAIYKALDDDRDAYIKTRLYYHVYVCDHRTSILYGRPPMSHECTSINATKKFLATEYAVEDDVRLVSQVQIWSIYSEIFNCFGTETCQPLAPEQLPQLRRFTIALDTWYADWRDRFSPNQNVGNYPAKGVGLHFHFAKLYLCSHAFRGLDTTPSSTLVPELEDVANMAVVCATSILSTLNNDDEVQSLLNGFALCFDMMITFSVVFLLKVVTKYPCTIWMDKARILDIVNRTITILENETKMMNGKHLLVSVTPGLAKLVQKVQRAAAPAGVDRGSAHAPLSPDPSISRQSEMDWIHDFGRFENFDFNAMLADSNSWSVDLNFGRPEDDARTH</sequence>
<dbReference type="AlphaFoldDB" id="A0AAJ0FZQ7"/>
<dbReference type="Pfam" id="PF04082">
    <property type="entry name" value="Fungal_trans"/>
    <property type="match status" value="1"/>
</dbReference>
<dbReference type="Proteomes" id="UP001251528">
    <property type="component" value="Unassembled WGS sequence"/>
</dbReference>
<evidence type="ECO:0000256" key="4">
    <source>
        <dbReference type="ARBA" id="ARBA00023125"/>
    </source>
</evidence>
<keyword evidence="5" id="KW-0804">Transcription</keyword>
<dbReference type="SMART" id="SM00906">
    <property type="entry name" value="Fungal_trans"/>
    <property type="match status" value="1"/>
</dbReference>
<evidence type="ECO:0000313" key="9">
    <source>
        <dbReference type="EMBL" id="KAK2601876.1"/>
    </source>
</evidence>
<organism evidence="9 10">
    <name type="scientific">Conoideocrella luteorostrata</name>
    <dbReference type="NCBI Taxonomy" id="1105319"/>
    <lineage>
        <taxon>Eukaryota</taxon>
        <taxon>Fungi</taxon>
        <taxon>Dikarya</taxon>
        <taxon>Ascomycota</taxon>
        <taxon>Pezizomycotina</taxon>
        <taxon>Sordariomycetes</taxon>
        <taxon>Hypocreomycetidae</taxon>
        <taxon>Hypocreales</taxon>
        <taxon>Clavicipitaceae</taxon>
        <taxon>Conoideocrella</taxon>
    </lineage>
</organism>
<evidence type="ECO:0000313" key="10">
    <source>
        <dbReference type="Proteomes" id="UP001251528"/>
    </source>
</evidence>
<proteinExistence type="predicted"/>
<evidence type="ECO:0000259" key="8">
    <source>
        <dbReference type="PROSITE" id="PS50048"/>
    </source>
</evidence>
<dbReference type="CDD" id="cd00067">
    <property type="entry name" value="GAL4"/>
    <property type="match status" value="1"/>
</dbReference>
<comment type="caution">
    <text evidence="9">The sequence shown here is derived from an EMBL/GenBank/DDBJ whole genome shotgun (WGS) entry which is preliminary data.</text>
</comment>
<dbReference type="InterPro" id="IPR051089">
    <property type="entry name" value="prtT"/>
</dbReference>
<dbReference type="GO" id="GO:0008270">
    <property type="term" value="F:zinc ion binding"/>
    <property type="evidence" value="ECO:0007669"/>
    <property type="project" value="InterPro"/>
</dbReference>
<gene>
    <name evidence="9" type="ORF">QQS21_004562</name>
</gene>
<name>A0AAJ0FZQ7_9HYPO</name>
<dbReference type="CDD" id="cd12148">
    <property type="entry name" value="fungal_TF_MHR"/>
    <property type="match status" value="1"/>
</dbReference>
<dbReference type="GO" id="GO:0005634">
    <property type="term" value="C:nucleus"/>
    <property type="evidence" value="ECO:0007669"/>
    <property type="project" value="UniProtKB-SubCell"/>
</dbReference>
<protein>
    <recommendedName>
        <fullName evidence="8">Zn(2)-C6 fungal-type domain-containing protein</fullName>
    </recommendedName>
</protein>